<feature type="region of interest" description="Disordered" evidence="3">
    <location>
        <begin position="132"/>
        <end position="196"/>
    </location>
</feature>
<dbReference type="Gene3D" id="3.30.30.30">
    <property type="match status" value="2"/>
</dbReference>
<dbReference type="SUPFAM" id="SSF53067">
    <property type="entry name" value="Actin-like ATPase domain"/>
    <property type="match status" value="2"/>
</dbReference>
<dbReference type="FunFam" id="3.90.640.10:FF:000003">
    <property type="entry name" value="Molecular chaperone DnaK"/>
    <property type="match status" value="1"/>
</dbReference>
<dbReference type="Gene3D" id="3.20.20.70">
    <property type="entry name" value="Aldolase class I"/>
    <property type="match status" value="1"/>
</dbReference>
<keyword evidence="1" id="KW-0547">Nucleotide-binding</keyword>
<proteinExistence type="predicted"/>
<dbReference type="InterPro" id="IPR043129">
    <property type="entry name" value="ATPase_NBD"/>
</dbReference>
<gene>
    <name evidence="4" type="ORF">CBR_g52415</name>
</gene>
<protein>
    <submittedName>
        <fullName evidence="4">Uncharacterized protein</fullName>
    </submittedName>
</protein>
<keyword evidence="5" id="KW-1185">Reference proteome</keyword>
<organism evidence="4 5">
    <name type="scientific">Chara braunii</name>
    <name type="common">Braun's stonewort</name>
    <dbReference type="NCBI Taxonomy" id="69332"/>
    <lineage>
        <taxon>Eukaryota</taxon>
        <taxon>Viridiplantae</taxon>
        <taxon>Streptophyta</taxon>
        <taxon>Charophyceae</taxon>
        <taxon>Charales</taxon>
        <taxon>Characeae</taxon>
        <taxon>Chara</taxon>
    </lineage>
</organism>
<evidence type="ECO:0000313" key="5">
    <source>
        <dbReference type="Proteomes" id="UP000265515"/>
    </source>
</evidence>
<dbReference type="EMBL" id="BFEA01000909">
    <property type="protein sequence ID" value="GBG91460.1"/>
    <property type="molecule type" value="Genomic_DNA"/>
</dbReference>
<dbReference type="Proteomes" id="UP000265515">
    <property type="component" value="Unassembled WGS sequence"/>
</dbReference>
<evidence type="ECO:0000313" key="4">
    <source>
        <dbReference type="EMBL" id="GBG91460.1"/>
    </source>
</evidence>
<sequence length="1660" mass="185623">MDGRVRPTSLSSTRIAIDLGTSSCAAAVWRDGTVHVIPNEFGRRSTPSFVAFTDKKRLLGEQAQKLVQRRPENVLFDVKRLIGRDYEEINQRTGGTCWPFKITGDRDRSTEIRVEVSSEFLRSLLNEERRSIHSDVARSSEAVRSERERTVSGDSSPASAPTRGTKRIDHPPNLPPRAPALPANLPDSSAGDLPIPHPCRTRPAEVESTLFAPEEILAMLLAKMKSLGEAFLQGSELSVAAITVPSCYNDRQRRATKRAAEIAGFTDVVLADEATVAALSYAHHMGMLSGERGDPLQANVGRGASKIIVFALGGGSFDVALVTIADGRLRVQAVAGNPSLGGKDFDDKVIDLIMRDCVRKSGDVREVSRGALRRLRVASEKAKRDLTLLNDATIEVESAFQDQEDIKMRLERGQFERVCERLFEECMQSLFGVLGETRTRKEDVDDVVLVGGSTRIPKIVEMLRDFFGREPVPLFHQDEAVVRGAALLTAFAGQVFHVNPLEIAFGSSEGKSGEVRFPMRPGRMRISIPRRRFFYRCRPTEWCTEVWEKRCISRNLVRMGVLVAELEDELLSETFEREGACMDVHLWMNKSGVLSLPAAQRRFQGGVMSFYKVRQYTVEEVRLWKNRARQLIAFERKCAQVRQARHRWQKYGVEVARQEAEIPAWLRSVIWSLRLEVDQLLQGAEEEERGWSAAVFESQFTEFCRLCELVFGEMWARSLSSRKFLVVDRWRSEDIELCLRNLASQADGGRNRTGSSNAETRAGADLCDLVVRLPINRLPARRTEVDQKLHNMDIAADYRMSPQFLRDQGVSYVIVGTEGGNPEWNRIVGLQVAMAVHAGLLVILRIEGRRQAEQKIRRKREKDQENVRGEQIENQDDLWDQEEEGGTLWDQGQEIRHCQEQLAAVIRVVGSDWRNISLAYISPRFDMWTAPSLETAAMMEAPDTSLLLGDVVGTVEHLRRVIQTSISPDAASATPILFGGNVTESIWNALTKHKEIDGFLLEHALRDPDFLGRIKAPRWKSRGKFLLCVEMDKDQDLNHSRANTLMSCSKALEQEGLCVIVAAALSDCSYNHTGDGNSGRGRRILRQPDLKKHGGAGAGAAAWSAQLIPVLGGPQDVGTNPMTIDDQLSKLAEELVGTNGRWEKVVLEYRHPPEENTSHTTHLKAVDSALNRIRRWLFMHINPETAEAVYIIFSLDDNYQAPLTLPDIVKLPNLDGVVGERSADWLEEVVIGWRYGEALGAKLCKLGKDFKKFKKNEWDAQCQAGNCPCGVGRHADFLSAATLRLLREDRYLHVITNDTGVTNNGQLQLMINSGLNHILVRALDEDFALSKVERALDEILTTPRCDEELSMEEEREVKKTVIRNVKASIRDYYVRHMYISEEPINAIAIRSEIEWLAGRFLICPTDKAANTTTFVCINFIRRLALQRLSGPDFVPVPEQPAQVAARLLKEASTIAPACLLEGRPQLPHVMTVYKAHKESFRWITNTAGSVLSPVAKLCDCLLNLLAADVQAVSGTLRQEESTSSTNLARLAIACDIADKVRPPKSLPKSANRAIDSKMSSSGSVVELAKKPCTQVRITRYAKKVFPPRVDKQVPLLDPVVRRSRIRRGAIRVLVAKLGVGLVAADEVVPQVVVDLEGRVDCGTMECRERASEKRFHFPGM</sequence>
<dbReference type="InterPro" id="IPR013126">
    <property type="entry name" value="Hsp_70_fam"/>
</dbReference>
<evidence type="ECO:0000256" key="2">
    <source>
        <dbReference type="ARBA" id="ARBA00022840"/>
    </source>
</evidence>
<name>A0A388MA80_CHABU</name>
<dbReference type="InterPro" id="IPR013785">
    <property type="entry name" value="Aldolase_TIM"/>
</dbReference>
<accession>A0A388MA80</accession>
<dbReference type="GO" id="GO:0140662">
    <property type="term" value="F:ATP-dependent protein folding chaperone"/>
    <property type="evidence" value="ECO:0007669"/>
    <property type="project" value="InterPro"/>
</dbReference>
<dbReference type="PROSITE" id="PS00297">
    <property type="entry name" value="HSP70_1"/>
    <property type="match status" value="1"/>
</dbReference>
<evidence type="ECO:0000256" key="3">
    <source>
        <dbReference type="SAM" id="MobiDB-lite"/>
    </source>
</evidence>
<dbReference type="InterPro" id="IPR018181">
    <property type="entry name" value="Heat_shock_70_CS"/>
</dbReference>
<reference evidence="4 5" key="1">
    <citation type="journal article" date="2018" name="Cell">
        <title>The Chara Genome: Secondary Complexity and Implications for Plant Terrestrialization.</title>
        <authorList>
            <person name="Nishiyama T."/>
            <person name="Sakayama H."/>
            <person name="Vries J.D."/>
            <person name="Buschmann H."/>
            <person name="Saint-Marcoux D."/>
            <person name="Ullrich K.K."/>
            <person name="Haas F.B."/>
            <person name="Vanderstraeten L."/>
            <person name="Becker D."/>
            <person name="Lang D."/>
            <person name="Vosolsobe S."/>
            <person name="Rombauts S."/>
            <person name="Wilhelmsson P.K.I."/>
            <person name="Janitza P."/>
            <person name="Kern R."/>
            <person name="Heyl A."/>
            <person name="Rumpler F."/>
            <person name="Villalobos L.I.A.C."/>
            <person name="Clay J.M."/>
            <person name="Skokan R."/>
            <person name="Toyoda A."/>
            <person name="Suzuki Y."/>
            <person name="Kagoshima H."/>
            <person name="Schijlen E."/>
            <person name="Tajeshwar N."/>
            <person name="Catarino B."/>
            <person name="Hetherington A.J."/>
            <person name="Saltykova A."/>
            <person name="Bonnot C."/>
            <person name="Breuninger H."/>
            <person name="Symeonidi A."/>
            <person name="Radhakrishnan G.V."/>
            <person name="Van Nieuwerburgh F."/>
            <person name="Deforce D."/>
            <person name="Chang C."/>
            <person name="Karol K.G."/>
            <person name="Hedrich R."/>
            <person name="Ulvskov P."/>
            <person name="Glockner G."/>
            <person name="Delwiche C.F."/>
            <person name="Petrasek J."/>
            <person name="Van de Peer Y."/>
            <person name="Friml J."/>
            <person name="Beilby M."/>
            <person name="Dolan L."/>
            <person name="Kohara Y."/>
            <person name="Sugano S."/>
            <person name="Fujiyama A."/>
            <person name="Delaux P.-M."/>
            <person name="Quint M."/>
            <person name="TheiBen G."/>
            <person name="Hagemann M."/>
            <person name="Harholt J."/>
            <person name="Dunand C."/>
            <person name="Zachgo S."/>
            <person name="Langdale J."/>
            <person name="Maumus F."/>
            <person name="Straeten D.V.D."/>
            <person name="Gould S.B."/>
            <person name="Rensing S.A."/>
        </authorList>
    </citation>
    <scope>NUCLEOTIDE SEQUENCE [LARGE SCALE GENOMIC DNA]</scope>
    <source>
        <strain evidence="4 5">S276</strain>
    </source>
</reference>
<dbReference type="Gene3D" id="3.30.420.40">
    <property type="match status" value="3"/>
</dbReference>
<dbReference type="Pfam" id="PF00012">
    <property type="entry name" value="HSP70"/>
    <property type="match status" value="2"/>
</dbReference>
<dbReference type="SUPFAM" id="SSF51351">
    <property type="entry name" value="Triosephosphate isomerase (TIM)"/>
    <property type="match status" value="1"/>
</dbReference>
<dbReference type="InterPro" id="IPR035990">
    <property type="entry name" value="TIM_sf"/>
</dbReference>
<dbReference type="GO" id="GO:0005524">
    <property type="term" value="F:ATP binding"/>
    <property type="evidence" value="ECO:0007669"/>
    <property type="project" value="UniProtKB-KW"/>
</dbReference>
<dbReference type="Gramene" id="GBG91460">
    <property type="protein sequence ID" value="GBG91460"/>
    <property type="gene ID" value="CBR_g52415"/>
</dbReference>
<feature type="compositionally biased region" description="Basic and acidic residues" evidence="3">
    <location>
        <begin position="132"/>
        <end position="151"/>
    </location>
</feature>
<comment type="caution">
    <text evidence="4">The sequence shown here is derived from an EMBL/GenBank/DDBJ whole genome shotgun (WGS) entry which is preliminary data.</text>
</comment>
<dbReference type="STRING" id="69332.A0A388MA80"/>
<dbReference type="Gene3D" id="3.90.640.10">
    <property type="entry name" value="Actin, Chain A, domain 4"/>
    <property type="match status" value="1"/>
</dbReference>
<keyword evidence="2" id="KW-0067">ATP-binding</keyword>
<evidence type="ECO:0000256" key="1">
    <source>
        <dbReference type="ARBA" id="ARBA00022741"/>
    </source>
</evidence>
<dbReference type="PROSITE" id="PS01036">
    <property type="entry name" value="HSP70_3"/>
    <property type="match status" value="1"/>
</dbReference>
<dbReference type="GO" id="GO:0004807">
    <property type="term" value="F:triose-phosphate isomerase activity"/>
    <property type="evidence" value="ECO:0007669"/>
    <property type="project" value="InterPro"/>
</dbReference>
<dbReference type="PANTHER" id="PTHR19375">
    <property type="entry name" value="HEAT SHOCK PROTEIN 70KDA"/>
    <property type="match status" value="1"/>
</dbReference>